<accession>A0A084WAF6</accession>
<dbReference type="VEuPathDB" id="VectorBase:ASIC015261"/>
<dbReference type="EMBL" id="ATLV01022154">
    <property type="status" value="NOT_ANNOTATED_CDS"/>
    <property type="molecule type" value="Genomic_DNA"/>
</dbReference>
<dbReference type="AlphaFoldDB" id="A0A084WAF6"/>
<reference evidence="4" key="2">
    <citation type="submission" date="2020-05" db="UniProtKB">
        <authorList>
            <consortium name="EnsemblMetazoa"/>
        </authorList>
    </citation>
    <scope>IDENTIFICATION</scope>
</reference>
<evidence type="ECO:0000256" key="2">
    <source>
        <dbReference type="SAM" id="Phobius"/>
    </source>
</evidence>
<dbReference type="Proteomes" id="UP000030765">
    <property type="component" value="Unassembled WGS sequence"/>
</dbReference>
<reference evidence="3 5" key="1">
    <citation type="journal article" date="2014" name="BMC Genomics">
        <title>Genome sequence of Anopheles sinensis provides insight into genetics basis of mosquito competence for malaria parasites.</title>
        <authorList>
            <person name="Zhou D."/>
            <person name="Zhang D."/>
            <person name="Ding G."/>
            <person name="Shi L."/>
            <person name="Hou Q."/>
            <person name="Ye Y."/>
            <person name="Xu Y."/>
            <person name="Zhou H."/>
            <person name="Xiong C."/>
            <person name="Li S."/>
            <person name="Yu J."/>
            <person name="Hong S."/>
            <person name="Yu X."/>
            <person name="Zou P."/>
            <person name="Chen C."/>
            <person name="Chang X."/>
            <person name="Wang W."/>
            <person name="Lv Y."/>
            <person name="Sun Y."/>
            <person name="Ma L."/>
            <person name="Shen B."/>
            <person name="Zhu C."/>
        </authorList>
    </citation>
    <scope>NUCLEOTIDE SEQUENCE [LARGE SCALE GENOMIC DNA]</scope>
</reference>
<organism evidence="3">
    <name type="scientific">Anopheles sinensis</name>
    <name type="common">Mosquito</name>
    <dbReference type="NCBI Taxonomy" id="74873"/>
    <lineage>
        <taxon>Eukaryota</taxon>
        <taxon>Metazoa</taxon>
        <taxon>Ecdysozoa</taxon>
        <taxon>Arthropoda</taxon>
        <taxon>Hexapoda</taxon>
        <taxon>Insecta</taxon>
        <taxon>Pterygota</taxon>
        <taxon>Neoptera</taxon>
        <taxon>Endopterygota</taxon>
        <taxon>Diptera</taxon>
        <taxon>Nematocera</taxon>
        <taxon>Culicoidea</taxon>
        <taxon>Culicidae</taxon>
        <taxon>Anophelinae</taxon>
        <taxon>Anopheles</taxon>
    </lineage>
</organism>
<feature type="transmembrane region" description="Helical" evidence="2">
    <location>
        <begin position="35"/>
        <end position="59"/>
    </location>
</feature>
<evidence type="ECO:0000313" key="3">
    <source>
        <dbReference type="EMBL" id="KFB47200.1"/>
    </source>
</evidence>
<dbReference type="EnsemblMetazoa" id="ASIC015261-RA">
    <property type="protein sequence ID" value="ASIC015261-PA"/>
    <property type="gene ID" value="ASIC015261"/>
</dbReference>
<keyword evidence="2" id="KW-0472">Membrane</keyword>
<keyword evidence="5" id="KW-1185">Reference proteome</keyword>
<name>A0A084WAF6_ANOSI</name>
<evidence type="ECO:0000313" key="5">
    <source>
        <dbReference type="Proteomes" id="UP000030765"/>
    </source>
</evidence>
<evidence type="ECO:0000313" key="4">
    <source>
        <dbReference type="EnsemblMetazoa" id="ASIC015261-PA"/>
    </source>
</evidence>
<proteinExistence type="predicted"/>
<keyword evidence="2" id="KW-1133">Transmembrane helix</keyword>
<evidence type="ECO:0000256" key="1">
    <source>
        <dbReference type="SAM" id="MobiDB-lite"/>
    </source>
</evidence>
<feature type="region of interest" description="Disordered" evidence="1">
    <location>
        <begin position="82"/>
        <end position="102"/>
    </location>
</feature>
<sequence length="102" mass="11157">MQRTEVFHLSFFRTPAEDGTLFLARVSTVGHFFRIIHIVPALLFAPDMSVVPMLMFAAANQSTSLLMQRSYSRFIGVEHPCPSSGPSASGPAFPSVPFHGFG</sequence>
<keyword evidence="2" id="KW-0812">Transmembrane</keyword>
<protein>
    <submittedName>
        <fullName evidence="3 4">Phosphatidylinositol 3,4,5-trisphosphate 5-phosphatase 2A-like protein</fullName>
    </submittedName>
</protein>
<gene>
    <name evidence="3" type="ORF">ZHAS_00015261</name>
</gene>
<dbReference type="EMBL" id="KE525329">
    <property type="protein sequence ID" value="KFB47200.1"/>
    <property type="molecule type" value="Genomic_DNA"/>
</dbReference>